<keyword evidence="5" id="KW-0157">Chromophore</keyword>
<dbReference type="GO" id="GO:0009765">
    <property type="term" value="P:photosynthesis, light harvesting"/>
    <property type="evidence" value="ECO:0007669"/>
    <property type="project" value="InterPro"/>
</dbReference>
<dbReference type="GO" id="GO:0016168">
    <property type="term" value="F:chlorophyll binding"/>
    <property type="evidence" value="ECO:0007669"/>
    <property type="project" value="UniProtKB-KW"/>
</dbReference>
<comment type="subcellular location">
    <subcellularLocation>
        <location evidence="1">Plastid</location>
        <location evidence="1">Chloroplast</location>
    </subcellularLocation>
</comment>
<comment type="caution">
    <text evidence="6">The sequence shown here is derived from an EMBL/GenBank/DDBJ whole genome shotgun (WGS) entry which is preliminary data.</text>
</comment>
<feature type="binding site" evidence="5">
    <location>
        <position position="180"/>
    </location>
    <ligand>
        <name>chlorophyll a</name>
        <dbReference type="ChEBI" id="CHEBI:58416"/>
        <label>1</label>
    </ligand>
</feature>
<keyword evidence="7" id="KW-1185">Reference proteome</keyword>
<evidence type="ECO:0008006" key="8">
    <source>
        <dbReference type="Google" id="ProtNLM"/>
    </source>
</evidence>
<dbReference type="Pfam" id="PF00504">
    <property type="entry name" value="Chloroa_b-bind"/>
    <property type="match status" value="1"/>
</dbReference>
<dbReference type="SUPFAM" id="SSF103511">
    <property type="entry name" value="Chlorophyll a-b binding protein"/>
    <property type="match status" value="1"/>
</dbReference>
<reference evidence="6 7" key="1">
    <citation type="submission" date="2022-07" db="EMBL/GenBank/DDBJ databases">
        <title>Genome-wide signatures of adaptation to extreme environments.</title>
        <authorList>
            <person name="Cho C.H."/>
            <person name="Yoon H.S."/>
        </authorList>
    </citation>
    <scope>NUCLEOTIDE SEQUENCE [LARGE SCALE GENOMIC DNA]</scope>
    <source>
        <strain evidence="6 7">DBV 063 E5</strain>
    </source>
</reference>
<keyword evidence="5" id="KW-0148">Chlorophyll</keyword>
<evidence type="ECO:0000256" key="3">
    <source>
        <dbReference type="ARBA" id="ARBA00022531"/>
    </source>
</evidence>
<evidence type="ECO:0000256" key="1">
    <source>
        <dbReference type="ARBA" id="ARBA00004229"/>
    </source>
</evidence>
<evidence type="ECO:0000313" key="6">
    <source>
        <dbReference type="EMBL" id="KAK4538230.1"/>
    </source>
</evidence>
<dbReference type="Gene3D" id="1.10.3460.10">
    <property type="entry name" value="Chlorophyll a/b binding protein domain"/>
    <property type="match status" value="1"/>
</dbReference>
<dbReference type="Proteomes" id="UP001301350">
    <property type="component" value="Unassembled WGS sequence"/>
</dbReference>
<gene>
    <name evidence="6" type="ORF">CDCA_CDCA16G4255</name>
</gene>
<dbReference type="GO" id="GO:0016020">
    <property type="term" value="C:membrane"/>
    <property type="evidence" value="ECO:0007669"/>
    <property type="project" value="InterPro"/>
</dbReference>
<sequence>MFVVTPFVGRRSAVRGAAAQTVRPWRMQAASESTPAGNSRSIPFAPAPAAVRGSGLAGAEAEFDPLQLTSVIPISWMRESETKHCRIAMLAFLGTLAQQAYQFPWYKGAPTTLVGAHDHFVTTALAQILLFTSAFEVVAGVPAAIQTVQGSGRLPGYYGFDPMGLWGKDEASRKKMELSELKNGRMAMIAMLAFWHQEVLSGGMGVVEQLVKGKFTP</sequence>
<dbReference type="InterPro" id="IPR022796">
    <property type="entry name" value="Chloroa_b-bind"/>
</dbReference>
<protein>
    <recommendedName>
        <fullName evidence="8">Chlorophyll a-b binding protein, chloroplastic</fullName>
    </recommendedName>
</protein>
<evidence type="ECO:0000256" key="5">
    <source>
        <dbReference type="PIRSR" id="PIRSR601344-1"/>
    </source>
</evidence>
<organism evidence="6 7">
    <name type="scientific">Cyanidium caldarium</name>
    <name type="common">Red alga</name>
    <dbReference type="NCBI Taxonomy" id="2771"/>
    <lineage>
        <taxon>Eukaryota</taxon>
        <taxon>Rhodophyta</taxon>
        <taxon>Bangiophyceae</taxon>
        <taxon>Cyanidiales</taxon>
        <taxon>Cyanidiaceae</taxon>
        <taxon>Cyanidium</taxon>
    </lineage>
</organism>
<dbReference type="PANTHER" id="PTHR21649">
    <property type="entry name" value="CHLOROPHYLL A/B BINDING PROTEIN"/>
    <property type="match status" value="1"/>
</dbReference>
<dbReference type="InterPro" id="IPR001344">
    <property type="entry name" value="Chloro_AB-bd_pln"/>
</dbReference>
<feature type="binding site" evidence="5">
    <location>
        <position position="197"/>
    </location>
    <ligand>
        <name>chlorophyll a</name>
        <dbReference type="ChEBI" id="CHEBI:58416"/>
        <label>1</label>
    </ligand>
</feature>
<keyword evidence="4" id="KW-0934">Plastid</keyword>
<evidence type="ECO:0000256" key="2">
    <source>
        <dbReference type="ARBA" id="ARBA00022528"/>
    </source>
</evidence>
<evidence type="ECO:0000256" key="4">
    <source>
        <dbReference type="ARBA" id="ARBA00022640"/>
    </source>
</evidence>
<feature type="binding site" evidence="5">
    <location>
        <position position="84"/>
    </location>
    <ligand>
        <name>chlorophyll a</name>
        <dbReference type="ChEBI" id="CHEBI:58416"/>
        <label>1</label>
    </ligand>
</feature>
<dbReference type="EMBL" id="JANCYW010000016">
    <property type="protein sequence ID" value="KAK4538230.1"/>
    <property type="molecule type" value="Genomic_DNA"/>
</dbReference>
<feature type="binding site" evidence="5">
    <location>
        <position position="183"/>
    </location>
    <ligand>
        <name>chlorophyll a</name>
        <dbReference type="ChEBI" id="CHEBI:58416"/>
        <label>1</label>
    </ligand>
</feature>
<proteinExistence type="predicted"/>
<dbReference type="GO" id="GO:0009507">
    <property type="term" value="C:chloroplast"/>
    <property type="evidence" value="ECO:0007669"/>
    <property type="project" value="UniProtKB-SubCell"/>
</dbReference>
<evidence type="ECO:0000313" key="7">
    <source>
        <dbReference type="Proteomes" id="UP001301350"/>
    </source>
</evidence>
<keyword evidence="3" id="KW-0602">Photosynthesis</keyword>
<feature type="binding site" evidence="5">
    <location>
        <position position="81"/>
    </location>
    <ligand>
        <name>chlorophyll a</name>
        <dbReference type="ChEBI" id="CHEBI:58416"/>
        <label>1</label>
    </ligand>
</feature>
<feature type="binding site" evidence="5">
    <location>
        <position position="185"/>
    </location>
    <ligand>
        <name>chlorophyll b</name>
        <dbReference type="ChEBI" id="CHEBI:61721"/>
        <label>2</label>
    </ligand>
</feature>
<name>A0AAV9J1N2_CYACA</name>
<feature type="binding site" description="axial binding residue" evidence="5">
    <location>
        <position position="86"/>
    </location>
    <ligand>
        <name>chlorophyll b</name>
        <dbReference type="ChEBI" id="CHEBI:61721"/>
        <label>1</label>
    </ligand>
    <ligandPart>
        <name>Mg</name>
        <dbReference type="ChEBI" id="CHEBI:25107"/>
    </ligandPart>
</feature>
<keyword evidence="2" id="KW-0150">Chloroplast</keyword>
<accession>A0AAV9J1N2</accession>
<dbReference type="AlphaFoldDB" id="A0AAV9J1N2"/>